<gene>
    <name evidence="1" type="ORF">EXIGLDRAFT_795065</name>
</gene>
<dbReference type="SUPFAM" id="SSF52047">
    <property type="entry name" value="RNI-like"/>
    <property type="match status" value="1"/>
</dbReference>
<evidence type="ECO:0000313" key="1">
    <source>
        <dbReference type="EMBL" id="KZV90013.1"/>
    </source>
</evidence>
<proteinExistence type="predicted"/>
<dbReference type="OrthoDB" id="3365698at2759"/>
<dbReference type="PANTHER" id="PTHR38926">
    <property type="entry name" value="F-BOX DOMAIN CONTAINING PROTEIN, EXPRESSED"/>
    <property type="match status" value="1"/>
</dbReference>
<organism evidence="1 2">
    <name type="scientific">Exidia glandulosa HHB12029</name>
    <dbReference type="NCBI Taxonomy" id="1314781"/>
    <lineage>
        <taxon>Eukaryota</taxon>
        <taxon>Fungi</taxon>
        <taxon>Dikarya</taxon>
        <taxon>Basidiomycota</taxon>
        <taxon>Agaricomycotina</taxon>
        <taxon>Agaricomycetes</taxon>
        <taxon>Auriculariales</taxon>
        <taxon>Exidiaceae</taxon>
        <taxon>Exidia</taxon>
    </lineage>
</organism>
<dbReference type="AlphaFoldDB" id="A0A165G5H8"/>
<evidence type="ECO:0000313" key="2">
    <source>
        <dbReference type="Proteomes" id="UP000077266"/>
    </source>
</evidence>
<dbReference type="InterPro" id="IPR032675">
    <property type="entry name" value="LRR_dom_sf"/>
</dbReference>
<protein>
    <submittedName>
        <fullName evidence="1">Uncharacterized protein</fullName>
    </submittedName>
</protein>
<dbReference type="PANTHER" id="PTHR38926:SF5">
    <property type="entry name" value="F-BOX AND LEUCINE-RICH REPEAT PROTEIN 6"/>
    <property type="match status" value="1"/>
</dbReference>
<keyword evidence="2" id="KW-1185">Reference proteome</keyword>
<dbReference type="Gene3D" id="3.80.10.10">
    <property type="entry name" value="Ribonuclease Inhibitor"/>
    <property type="match status" value="1"/>
</dbReference>
<dbReference type="Proteomes" id="UP000077266">
    <property type="component" value="Unassembled WGS sequence"/>
</dbReference>
<accession>A0A165G5H8</accession>
<reference evidence="1 2" key="1">
    <citation type="journal article" date="2016" name="Mol. Biol. Evol.">
        <title>Comparative Genomics of Early-Diverging Mushroom-Forming Fungi Provides Insights into the Origins of Lignocellulose Decay Capabilities.</title>
        <authorList>
            <person name="Nagy L.G."/>
            <person name="Riley R."/>
            <person name="Tritt A."/>
            <person name="Adam C."/>
            <person name="Daum C."/>
            <person name="Floudas D."/>
            <person name="Sun H."/>
            <person name="Yadav J.S."/>
            <person name="Pangilinan J."/>
            <person name="Larsson K.H."/>
            <person name="Matsuura K."/>
            <person name="Barry K."/>
            <person name="Labutti K."/>
            <person name="Kuo R."/>
            <person name="Ohm R.A."/>
            <person name="Bhattacharya S.S."/>
            <person name="Shirouzu T."/>
            <person name="Yoshinaga Y."/>
            <person name="Martin F.M."/>
            <person name="Grigoriev I.V."/>
            <person name="Hibbett D.S."/>
        </authorList>
    </citation>
    <scope>NUCLEOTIDE SEQUENCE [LARGE SCALE GENOMIC DNA]</scope>
    <source>
        <strain evidence="1 2">HHB12029</strain>
    </source>
</reference>
<name>A0A165G5H8_EXIGL</name>
<sequence length="596" mass="67412">MTKMFDDSEDQAANCRTLTPIGVLLIAEARRIQKLTDVERIDDAVRMLYTRIAELYVQISSIQGQIAVDESIIAPVRILSSDCLAEIFVHAAADPDADSQVPRVLSSVCRKWREACLGTPRIWSKIVFRFHDPKRYRPYRGPEPDMRRFLCSIRELETWLAHSKASPKDIHVDCYDILRDDWKFPHVFPLISQHSGTIRRLSIGFPDELYMWRSEHDVTVEKAAHCDQFRQWFSKPWPMLEYLDLSAHTFDPCDPAYGLDETTCAIILRSAPLLTRVLVESPEPDVLHRAFRRRLTTLSVAYSEVPYVLDLLSIDGGMPKLRSLYADFSPCEYRDPPSFVENPPSTPPPIVPSLCSLSLDDSGYSSVEPLFDLIRVPNLERLAVRRRKRIVDGGPMLKTLLLSSPSNIQPASLPSLRELYLEGFSLTQTGLLDALNGFPHLTRLVLHNSGSGTDDDEIEPAADVFEVLASHPHMAPLLCEVCISSSRHPRPAHDRSSAERLARARLALRCIRIGGSSLVTCGNGPNSTWDWIECDCFHLQFQETQQIKMITDQLSVGGCCTKCCCPSIFARENERAKWWQVVTGPEMGPALKERDW</sequence>
<dbReference type="EMBL" id="KV426058">
    <property type="protein sequence ID" value="KZV90013.1"/>
    <property type="molecule type" value="Genomic_DNA"/>
</dbReference>
<dbReference type="InParanoid" id="A0A165G5H8"/>